<protein>
    <submittedName>
        <fullName evidence="1">Uncharacterized protein</fullName>
    </submittedName>
</protein>
<dbReference type="EMBL" id="CM056744">
    <property type="protein sequence ID" value="KAJ8668069.1"/>
    <property type="molecule type" value="Genomic_DNA"/>
</dbReference>
<sequence length="388" mass="43424">MIYLHSPQASTDLISFDSPDKVKSIPLIQSANEAERPILSSDNNNQSLCISNPFDDLSKKVIRLENDSIQSYVEEAIGYSVLSAFLSSESHVADHGNCSEYPLNLSKKSNMRILDETVREILEPWEEVMESNRASTNHRSVDSDGVDAGADLRCNKTSLTSANTNVHLLNVCADTDLSILNDSEMDDFLFDLSRGEHENLLTFEVSSECINYSKTEYEKTRVEENSQVMLVSTRPHNLGELTNSHHQTVASSLTSEKLSLSEHTNTLKVPSIYSAQPHRIDSISNIPLHSGVYKNSLSKGNSIRFTQSQSSSSHDVVPQGSQHGSFKTKTHKKLNRSPYSYKIPRPRRKSIPRVQKLFLPPKNHVASNVKSGKLASENKERELNLQRQ</sequence>
<organism evidence="1 2">
    <name type="scientific">Eretmocerus hayati</name>
    <dbReference type="NCBI Taxonomy" id="131215"/>
    <lineage>
        <taxon>Eukaryota</taxon>
        <taxon>Metazoa</taxon>
        <taxon>Ecdysozoa</taxon>
        <taxon>Arthropoda</taxon>
        <taxon>Hexapoda</taxon>
        <taxon>Insecta</taxon>
        <taxon>Pterygota</taxon>
        <taxon>Neoptera</taxon>
        <taxon>Endopterygota</taxon>
        <taxon>Hymenoptera</taxon>
        <taxon>Apocrita</taxon>
        <taxon>Proctotrupomorpha</taxon>
        <taxon>Chalcidoidea</taxon>
        <taxon>Aphelinidae</taxon>
        <taxon>Aphelininae</taxon>
        <taxon>Eretmocerus</taxon>
    </lineage>
</organism>
<name>A0ACC2NAI5_9HYME</name>
<evidence type="ECO:0000313" key="2">
    <source>
        <dbReference type="Proteomes" id="UP001239111"/>
    </source>
</evidence>
<proteinExistence type="predicted"/>
<reference evidence="1" key="1">
    <citation type="submission" date="2023-04" db="EMBL/GenBank/DDBJ databases">
        <title>A chromosome-level genome assembly of the parasitoid wasp Eretmocerus hayati.</title>
        <authorList>
            <person name="Zhong Y."/>
            <person name="Liu S."/>
            <person name="Liu Y."/>
        </authorList>
    </citation>
    <scope>NUCLEOTIDE SEQUENCE</scope>
    <source>
        <strain evidence="1">ZJU_SS_LIU_2023</strain>
    </source>
</reference>
<gene>
    <name evidence="1" type="ORF">QAD02_009732</name>
</gene>
<dbReference type="Proteomes" id="UP001239111">
    <property type="component" value="Chromosome 4"/>
</dbReference>
<accession>A0ACC2NAI5</accession>
<keyword evidence="2" id="KW-1185">Reference proteome</keyword>
<comment type="caution">
    <text evidence="1">The sequence shown here is derived from an EMBL/GenBank/DDBJ whole genome shotgun (WGS) entry which is preliminary data.</text>
</comment>
<evidence type="ECO:0000313" key="1">
    <source>
        <dbReference type="EMBL" id="KAJ8668069.1"/>
    </source>
</evidence>